<dbReference type="GO" id="GO:0006352">
    <property type="term" value="P:DNA-templated transcription initiation"/>
    <property type="evidence" value="ECO:0007669"/>
    <property type="project" value="InterPro"/>
</dbReference>
<dbReference type="AlphaFoldDB" id="A0A6J2T0T5"/>
<comment type="similarity">
    <text evidence="3">Belongs to the TBP family.</text>
</comment>
<dbReference type="InterPro" id="IPR015445">
    <property type="entry name" value="TBP-like"/>
</dbReference>
<dbReference type="GO" id="GO:0003677">
    <property type="term" value="F:DNA binding"/>
    <property type="evidence" value="ECO:0007669"/>
    <property type="project" value="UniProtKB-KW"/>
</dbReference>
<dbReference type="RefSeq" id="XP_030081769.1">
    <property type="nucleotide sequence ID" value="XM_030225909.1"/>
</dbReference>
<evidence type="ECO:0000256" key="11">
    <source>
        <dbReference type="SAM" id="MobiDB-lite"/>
    </source>
</evidence>
<evidence type="ECO:0000256" key="10">
    <source>
        <dbReference type="ARBA" id="ARBA00033173"/>
    </source>
</evidence>
<dbReference type="GO" id="GO:0005634">
    <property type="term" value="C:nucleus"/>
    <property type="evidence" value="ECO:0007669"/>
    <property type="project" value="UniProtKB-SubCell"/>
</dbReference>
<dbReference type="FunFam" id="3.30.310.10:FF:000009">
    <property type="entry name" value="TatA box-binding protein-like protein 1"/>
    <property type="match status" value="1"/>
</dbReference>
<protein>
    <recommendedName>
        <fullName evidence="9">TATA box-binding protein-like 1</fullName>
    </recommendedName>
    <alternativeName>
        <fullName evidence="10">TBP-like factor</fullName>
    </alternativeName>
</protein>
<dbReference type="Proteomes" id="UP000504633">
    <property type="component" value="Unplaced"/>
</dbReference>
<reference evidence="13" key="1">
    <citation type="submission" date="2025-08" db="UniProtKB">
        <authorList>
            <consortium name="RefSeq"/>
        </authorList>
    </citation>
    <scope>IDENTIFICATION</scope>
    <source>
        <strain evidence="13">15085-1641.00</strain>
        <tissue evidence="13">Whole body</tissue>
    </source>
</reference>
<keyword evidence="8" id="KW-0539">Nucleus</keyword>
<evidence type="ECO:0000313" key="13">
    <source>
        <dbReference type="RefSeq" id="XP_030081769.1"/>
    </source>
</evidence>
<dbReference type="PANTHER" id="PTHR10126">
    <property type="entry name" value="TATA-BOX BINDING PROTEIN"/>
    <property type="match status" value="1"/>
</dbReference>
<keyword evidence="6" id="KW-0238">DNA-binding</keyword>
<evidence type="ECO:0000256" key="7">
    <source>
        <dbReference type="ARBA" id="ARBA00023163"/>
    </source>
</evidence>
<keyword evidence="7" id="KW-0804">Transcription</keyword>
<dbReference type="GeneID" id="111598403"/>
<evidence type="ECO:0000256" key="4">
    <source>
        <dbReference type="ARBA" id="ARBA00022490"/>
    </source>
</evidence>
<dbReference type="InterPro" id="IPR000814">
    <property type="entry name" value="TBP"/>
</dbReference>
<feature type="region of interest" description="Disordered" evidence="11">
    <location>
        <begin position="241"/>
        <end position="269"/>
    </location>
</feature>
<evidence type="ECO:0000256" key="3">
    <source>
        <dbReference type="ARBA" id="ARBA00005560"/>
    </source>
</evidence>
<dbReference type="CDD" id="cd04517">
    <property type="entry name" value="TLF"/>
    <property type="match status" value="1"/>
</dbReference>
<gene>
    <name evidence="13" type="primary">LOC111598403</name>
</gene>
<dbReference type="KEGG" id="dhe:111598403"/>
<evidence type="ECO:0000256" key="1">
    <source>
        <dbReference type="ARBA" id="ARBA00004123"/>
    </source>
</evidence>
<dbReference type="Gene3D" id="3.30.310.10">
    <property type="entry name" value="TATA-Binding Protein"/>
    <property type="match status" value="2"/>
</dbReference>
<sequence>MQNNMVSIPAANMNGGLKAANGSGTVVGVGVAGTVLTNAQRVYLTPASSYHLAARQTTVSGAVTTGVGMGVVATAKGSNSGLVGGGSGANVTASTSTPAGTVRYFSQFSKLQPVQQLPTSVGQRKLLNGDTMVLVNGTNKLIFASPNNKLLTTTTAATAVTAAATAAATTVTATTSTTTATTTVPNGNRVLINKQQPQKQQQQHQQQQQQQQQQQPATAIEELQQDELQVEDDADVIEIKQEDGQQQPESETLVLPVASNASKSTDPDAEPELDIVINNVVCSFSVRCHLKLREIALNGSNVEYRRENGMVTMKLRRPYTTASIWSSGRITCTGATSESQAKIAARRYARCLSKLGFPTHFQNFRIVNVLGTCSMPWAIKIVNFSERHRDNASYEPELHPGVTYKMREPKATLKIFSTGSITVTAASVNDVESAIQHIYPLVHEFRKQRSAEELQHLRQKHRAQGVGSGGDDFSEQDQPLTSEGKTQSKDDLLSSTSAAHTNASPSLSSASIYATRRVEQFKGYQQVQEQSQLERRNLASSSSGGGNSSGGDNICANARRRATECWATKLQNKRSRYNDPGSTATGSTIVMGRTSCSGGSSSTIVSSSYSANFSAVGVAGSTASATATATTQLRLSRPFLPVDVILKQNSSRARNATTIGAISGEDGLYSKRETFSPTDFQVDDLIEEDDDDVYMQF</sequence>
<keyword evidence="5" id="KW-0805">Transcription regulation</keyword>
<keyword evidence="12" id="KW-1185">Reference proteome</keyword>
<evidence type="ECO:0000313" key="12">
    <source>
        <dbReference type="Proteomes" id="UP000504633"/>
    </source>
</evidence>
<dbReference type="InterPro" id="IPR012295">
    <property type="entry name" value="TBP_dom_sf"/>
</dbReference>
<dbReference type="PRINTS" id="PR00686">
    <property type="entry name" value="TIFACTORIID"/>
</dbReference>
<feature type="compositionally biased region" description="Low complexity" evidence="11">
    <location>
        <begin position="194"/>
        <end position="216"/>
    </location>
</feature>
<dbReference type="OrthoDB" id="2127950at2759"/>
<dbReference type="Pfam" id="PF00352">
    <property type="entry name" value="TBP"/>
    <property type="match status" value="2"/>
</dbReference>
<keyword evidence="4" id="KW-0963">Cytoplasm</keyword>
<feature type="compositionally biased region" description="Polar residues" evidence="11">
    <location>
        <begin position="493"/>
        <end position="507"/>
    </location>
</feature>
<evidence type="ECO:0000256" key="8">
    <source>
        <dbReference type="ARBA" id="ARBA00023242"/>
    </source>
</evidence>
<dbReference type="OMA" id="MQNNMVS"/>
<feature type="region of interest" description="Disordered" evidence="11">
    <location>
        <begin position="194"/>
        <end position="218"/>
    </location>
</feature>
<name>A0A6J2T0T5_DROHY</name>
<feature type="region of interest" description="Disordered" evidence="11">
    <location>
        <begin position="523"/>
        <end position="555"/>
    </location>
</feature>
<evidence type="ECO:0000256" key="2">
    <source>
        <dbReference type="ARBA" id="ARBA00004496"/>
    </source>
</evidence>
<comment type="subcellular location">
    <subcellularLocation>
        <location evidence="2">Cytoplasm</location>
    </subcellularLocation>
    <subcellularLocation>
        <location evidence="1">Nucleus</location>
    </subcellularLocation>
</comment>
<accession>A0A6J2T0T5</accession>
<feature type="region of interest" description="Disordered" evidence="11">
    <location>
        <begin position="452"/>
        <end position="507"/>
    </location>
</feature>
<evidence type="ECO:0000256" key="5">
    <source>
        <dbReference type="ARBA" id="ARBA00023015"/>
    </source>
</evidence>
<dbReference type="FunFam" id="3.30.310.10:FF:000005">
    <property type="entry name" value="TATA box-binding protein-like 1"/>
    <property type="match status" value="1"/>
</dbReference>
<organism evidence="12 13">
    <name type="scientific">Drosophila hydei</name>
    <name type="common">Fruit fly</name>
    <dbReference type="NCBI Taxonomy" id="7224"/>
    <lineage>
        <taxon>Eukaryota</taxon>
        <taxon>Metazoa</taxon>
        <taxon>Ecdysozoa</taxon>
        <taxon>Arthropoda</taxon>
        <taxon>Hexapoda</taxon>
        <taxon>Insecta</taxon>
        <taxon>Pterygota</taxon>
        <taxon>Neoptera</taxon>
        <taxon>Endopterygota</taxon>
        <taxon>Diptera</taxon>
        <taxon>Brachycera</taxon>
        <taxon>Muscomorpha</taxon>
        <taxon>Ephydroidea</taxon>
        <taxon>Drosophilidae</taxon>
        <taxon>Drosophila</taxon>
    </lineage>
</organism>
<evidence type="ECO:0000256" key="6">
    <source>
        <dbReference type="ARBA" id="ARBA00023125"/>
    </source>
</evidence>
<dbReference type="CTD" id="31773"/>
<feature type="compositionally biased region" description="Polar residues" evidence="11">
    <location>
        <begin position="476"/>
        <end position="485"/>
    </location>
</feature>
<proteinExistence type="inferred from homology"/>
<evidence type="ECO:0000256" key="9">
    <source>
        <dbReference type="ARBA" id="ARBA00023474"/>
    </source>
</evidence>
<dbReference type="GO" id="GO:0005737">
    <property type="term" value="C:cytoplasm"/>
    <property type="evidence" value="ECO:0007669"/>
    <property type="project" value="UniProtKB-SubCell"/>
</dbReference>
<dbReference type="SUPFAM" id="SSF55945">
    <property type="entry name" value="TATA-box binding protein-like"/>
    <property type="match status" value="2"/>
</dbReference>